<feature type="region of interest" description="Disordered" evidence="5">
    <location>
        <begin position="354"/>
        <end position="971"/>
    </location>
</feature>
<keyword evidence="7" id="KW-1185">Reference proteome</keyword>
<feature type="compositionally biased region" description="Acidic residues" evidence="5">
    <location>
        <begin position="810"/>
        <end position="846"/>
    </location>
</feature>
<comment type="subcellular location">
    <subcellularLocation>
        <location evidence="1">Secreted</location>
    </subcellularLocation>
</comment>
<feature type="compositionally biased region" description="Acidic residues" evidence="5">
    <location>
        <begin position="876"/>
        <end position="890"/>
    </location>
</feature>
<feature type="compositionally biased region" description="Basic and acidic residues" evidence="5">
    <location>
        <begin position="660"/>
        <end position="671"/>
    </location>
</feature>
<dbReference type="Pfam" id="PF04122">
    <property type="entry name" value="CW_binding_2"/>
    <property type="match status" value="3"/>
</dbReference>
<feature type="compositionally biased region" description="Basic and acidic residues" evidence="5">
    <location>
        <begin position="948"/>
        <end position="960"/>
    </location>
</feature>
<feature type="compositionally biased region" description="Acidic residues" evidence="5">
    <location>
        <begin position="681"/>
        <end position="717"/>
    </location>
</feature>
<accession>A0A346XSB3</accession>
<dbReference type="InterPro" id="IPR053180">
    <property type="entry name" value="Ca-binding_acidic-repeat"/>
</dbReference>
<dbReference type="PANTHER" id="PTHR37467">
    <property type="entry name" value="EXPORTED CALCIUM-BINDING GLYCOPROTEIN-RELATED"/>
    <property type="match status" value="1"/>
</dbReference>
<evidence type="ECO:0000256" key="1">
    <source>
        <dbReference type="ARBA" id="ARBA00004613"/>
    </source>
</evidence>
<evidence type="ECO:0000256" key="2">
    <source>
        <dbReference type="ARBA" id="ARBA00022525"/>
    </source>
</evidence>
<dbReference type="InterPro" id="IPR059100">
    <property type="entry name" value="TSP3_bac"/>
</dbReference>
<feature type="compositionally biased region" description="Acidic residues" evidence="5">
    <location>
        <begin position="443"/>
        <end position="459"/>
    </location>
</feature>
<protein>
    <submittedName>
        <fullName evidence="6">Internalin, putative</fullName>
    </submittedName>
</protein>
<dbReference type="AlphaFoldDB" id="A0A346XSB3"/>
<feature type="compositionally biased region" description="Acidic residues" evidence="5">
    <location>
        <begin position="750"/>
        <end position="760"/>
    </location>
</feature>
<feature type="compositionally biased region" description="Acidic residues" evidence="5">
    <location>
        <begin position="854"/>
        <end position="867"/>
    </location>
</feature>
<evidence type="ECO:0000256" key="5">
    <source>
        <dbReference type="SAM" id="MobiDB-lite"/>
    </source>
</evidence>
<feature type="compositionally biased region" description="Acidic residues" evidence="5">
    <location>
        <begin position="467"/>
        <end position="481"/>
    </location>
</feature>
<dbReference type="EMBL" id="CP031165">
    <property type="protein sequence ID" value="AXV05110.1"/>
    <property type="molecule type" value="Genomic_DNA"/>
</dbReference>
<evidence type="ECO:0000256" key="4">
    <source>
        <dbReference type="ARBA" id="ARBA00022837"/>
    </source>
</evidence>
<feature type="compositionally biased region" description="Acidic residues" evidence="5">
    <location>
        <begin position="385"/>
        <end position="407"/>
    </location>
</feature>
<feature type="compositionally biased region" description="Acidic residues" evidence="5">
    <location>
        <begin position="596"/>
        <end position="610"/>
    </location>
</feature>
<feature type="compositionally biased region" description="Acidic residues" evidence="5">
    <location>
        <begin position="725"/>
        <end position="738"/>
    </location>
</feature>
<keyword evidence="3" id="KW-0732">Signal</keyword>
<feature type="compositionally biased region" description="Acidic residues" evidence="5">
    <location>
        <begin position="530"/>
        <end position="544"/>
    </location>
</feature>
<feature type="compositionally biased region" description="Acidic residues" evidence="5">
    <location>
        <begin position="574"/>
        <end position="588"/>
    </location>
</feature>
<name>A0A346XSB3_9ACTN</name>
<evidence type="ECO:0000313" key="6">
    <source>
        <dbReference type="EMBL" id="AXV05110.1"/>
    </source>
</evidence>
<feature type="compositionally biased region" description="Acidic residues" evidence="5">
    <location>
        <begin position="772"/>
        <end position="783"/>
    </location>
</feature>
<dbReference type="RefSeq" id="WP_114589964.1">
    <property type="nucleotide sequence ID" value="NZ_CP031165.1"/>
</dbReference>
<feature type="compositionally biased region" description="Acidic residues" evidence="5">
    <location>
        <begin position="618"/>
        <end position="632"/>
    </location>
</feature>
<feature type="compositionally biased region" description="Acidic residues" evidence="5">
    <location>
        <begin position="421"/>
        <end position="434"/>
    </location>
</feature>
<feature type="compositionally biased region" description="Acidic residues" evidence="5">
    <location>
        <begin position="552"/>
        <end position="564"/>
    </location>
</feature>
<dbReference type="Gene3D" id="3.40.50.12090">
    <property type="match status" value="1"/>
</dbReference>
<feature type="compositionally biased region" description="Acidic residues" evidence="5">
    <location>
        <begin position="640"/>
        <end position="649"/>
    </location>
</feature>
<dbReference type="PANTHER" id="PTHR37467:SF1">
    <property type="entry name" value="EXPORTED CALCIUM-BINDING GLYCOPROTEIN"/>
    <property type="match status" value="1"/>
</dbReference>
<organism evidence="6 7">
    <name type="scientific">Euzebya pacifica</name>
    <dbReference type="NCBI Taxonomy" id="1608957"/>
    <lineage>
        <taxon>Bacteria</taxon>
        <taxon>Bacillati</taxon>
        <taxon>Actinomycetota</taxon>
        <taxon>Nitriliruptoria</taxon>
        <taxon>Euzebyales</taxon>
    </lineage>
</organism>
<feature type="compositionally biased region" description="Acidic residues" evidence="5">
    <location>
        <begin position="359"/>
        <end position="378"/>
    </location>
</feature>
<dbReference type="Proteomes" id="UP000264006">
    <property type="component" value="Chromosome"/>
</dbReference>
<feature type="compositionally biased region" description="Acidic residues" evidence="5">
    <location>
        <begin position="902"/>
        <end position="912"/>
    </location>
</feature>
<dbReference type="OrthoDB" id="3233034at2"/>
<dbReference type="InterPro" id="IPR007253">
    <property type="entry name" value="Cell_wall-bd_2"/>
</dbReference>
<sequence>MLSRLASALLVVLVVGAVVAPPALARRSTPARSDARGVAANVDLIGLDIIPIDGLPSVEAQSPPTRPAVDAATLLSVPLTPLADVGAVELDATADADTGTATATAEVADVVLLEIPGVGPAVEVGLVRAHATAGCTGFEGTGTTVDRVRVFGQDLPLSGLVPANLTVPVELPLSALSALGLAEPLEVATLVLNEITPDNNGKGTTVRGLHLYTGDTLASLPLLGLDALVDADVIVAEAHASSTCAPRTDAGVSGQLVVHVVRLDGGVFTIEVVNQGDEPVTLTQVIIDATDDATITGTDGDLLADLDTDADHASGDVHIVLDGGDAVSGTVAVDGGDASVLLDVSIASTDGIARSGLEDGVDGDADSDEDGLTTDEEYGAGTDPFDADTDGDGISDGDEVASGDDPTEPDHGTSPGGDDRWIDDDDDDDDGVSDVDERADGTDPYDPDTDDDGLSDGEEAASGTDPTDADSDDDGLSDGDEVAAGTDPSDADSDDDGTLDAVEAGQATGDDPDDDGLTGPEETLAGTDPADADSDDDGLSDGDEVATGTDPTDADSDDDGLSDGDEVKAGSDPADADSDDDGLSDGDELTAGTDPTDADSDDDGLSDGDEVAGGTDPSDADSDDDGLDDGDELAAGTDPTDTDSDDDGIPDAVDAGVADEADRDHDGRDDGQEAVAGTDPTDADSDDDGLSDGDEVEAGSDPADADSDDDGLSDGDELTAGTDPTDADSDADGLPDGDEVGRGTDPTAADSDDDGLEDREEIVIGSDPTDRDSDDDGLSDGDEVAAGSDPADADSDGDGTLDAVGAGVTDETDPDNDGLTEAEELLAGTDPEDADSDDDGLADGEEVALGSDPTDADSDGDGLSDGDEVGRGSDPTDVDSDGDGLEDGEEVDRGSDPTSVDSDGDGLSDGDEVAGGTDPTDADSDDSGTSDNAELAAGTDPTDPTDDPSERIDGDSRVETAVEVSQHGRTSAPAAVIARADEFADALTSSTLAAEVDGPILLTNPSRLDGRVLDELQRLDVETVYLAGGTAALSIDIERSLADNGYRVVRLAGPSRVETAVRIAEEVVALGGGVQQVLLARADAFPDALAAANLATWGRTPILLSGTDAVPEATLDALDRVLDEGQDSVWLAGGPSALSSGVAEQLQDIGMTTERFGGDDRYSTALLLSEAARTRFGAGIQTVWMASGTAFPDALTAGVAAWRDGNVLLLADPTDLTSSPAVGRFLDEEADLIDGAVFVGGPAALSRLVEEQVVSTIAG</sequence>
<keyword evidence="2" id="KW-0964">Secreted</keyword>
<feature type="compositionally biased region" description="Acidic residues" evidence="5">
    <location>
        <begin position="489"/>
        <end position="498"/>
    </location>
</feature>
<evidence type="ECO:0000256" key="3">
    <source>
        <dbReference type="ARBA" id="ARBA00022729"/>
    </source>
</evidence>
<reference evidence="6 7" key="1">
    <citation type="submission" date="2018-09" db="EMBL/GenBank/DDBJ databases">
        <title>Complete genome sequence of Euzebya sp. DY32-46 isolated from seawater of Pacific Ocean.</title>
        <authorList>
            <person name="Xu L."/>
            <person name="Wu Y.-H."/>
            <person name="Xu X.-W."/>
        </authorList>
    </citation>
    <scope>NUCLEOTIDE SEQUENCE [LARGE SCALE GENOMIC DNA]</scope>
    <source>
        <strain evidence="6 7">DY32-46</strain>
    </source>
</reference>
<evidence type="ECO:0000313" key="7">
    <source>
        <dbReference type="Proteomes" id="UP000264006"/>
    </source>
</evidence>
<keyword evidence="4" id="KW-0106">Calcium</keyword>
<proteinExistence type="predicted"/>
<dbReference type="KEGG" id="euz:DVS28_a0403"/>
<dbReference type="Pfam" id="PF18884">
    <property type="entry name" value="TSP3_bac"/>
    <property type="match status" value="21"/>
</dbReference>
<gene>
    <name evidence="6" type="ORF">DVS28_a0403</name>
</gene>